<dbReference type="RefSeq" id="WP_274944826.1">
    <property type="nucleotide sequence ID" value="NZ_JANWOI010000005.1"/>
</dbReference>
<proteinExistence type="predicted"/>
<gene>
    <name evidence="2" type="ORF">NYP16_14260</name>
</gene>
<keyword evidence="1" id="KW-0472">Membrane</keyword>
<evidence type="ECO:0000313" key="3">
    <source>
        <dbReference type="Proteomes" id="UP001141619"/>
    </source>
</evidence>
<reference evidence="2" key="2">
    <citation type="journal article" date="2023" name="Syst. Appl. Microbiol.">
        <title>Govania unica gen. nov., sp. nov., a rare biosphere bacterium that represents a novel family in the class Alphaproteobacteria.</title>
        <authorList>
            <person name="Vandamme P."/>
            <person name="Peeters C."/>
            <person name="Hettiarachchi A."/>
            <person name="Cnockaert M."/>
            <person name="Carlier A."/>
        </authorList>
    </citation>
    <scope>NUCLEOTIDE SEQUENCE</scope>
    <source>
        <strain evidence="2">LMG 31809</strain>
    </source>
</reference>
<evidence type="ECO:0000256" key="1">
    <source>
        <dbReference type="SAM" id="Phobius"/>
    </source>
</evidence>
<feature type="transmembrane region" description="Helical" evidence="1">
    <location>
        <begin position="56"/>
        <end position="76"/>
    </location>
</feature>
<dbReference type="AlphaFoldDB" id="A0A9X3U111"/>
<organism evidence="2 3">
    <name type="scientific">Govanella unica</name>
    <dbReference type="NCBI Taxonomy" id="2975056"/>
    <lineage>
        <taxon>Bacteria</taxon>
        <taxon>Pseudomonadati</taxon>
        <taxon>Pseudomonadota</taxon>
        <taxon>Alphaproteobacteria</taxon>
        <taxon>Emcibacterales</taxon>
        <taxon>Govanellaceae</taxon>
        <taxon>Govanella</taxon>
    </lineage>
</organism>
<keyword evidence="1" id="KW-1133">Transmembrane helix</keyword>
<sequence length="269" mass="29360">MSDSTPDPVSDTPEPVARITDYAKYCAILAAVIVLLAILAGPLYRIGLLPLNLAFDLLKVGVIGGAIAVVLNLVTILRHWRGGPNRALGISAALAAILVAGFIFSLYRTSQKVPAIHDITTDTNNPPAFNAVLADRKPGDNSPDYDPRNIPLQLEAYRDIKPLFTESSPADAFVMSEKAARKLGWHLVAVKPELGIIEATDRTLWFGFEDDIVVRVAKDGLLTRIDIRSASRIGDSDIAANANRIRRFSSEYQDFSREGGSKRRNLPRT</sequence>
<comment type="caution">
    <text evidence="2">The sequence shown here is derived from an EMBL/GenBank/DDBJ whole genome shotgun (WGS) entry which is preliminary data.</text>
</comment>
<dbReference type="EMBL" id="JANWOI010000005">
    <property type="protein sequence ID" value="MDA5195113.1"/>
    <property type="molecule type" value="Genomic_DNA"/>
</dbReference>
<keyword evidence="3" id="KW-1185">Reference proteome</keyword>
<feature type="transmembrane region" description="Helical" evidence="1">
    <location>
        <begin position="22"/>
        <end position="44"/>
    </location>
</feature>
<accession>A0A9X3U111</accession>
<dbReference type="InterPro" id="IPR010865">
    <property type="entry name" value="DUF1499"/>
</dbReference>
<protein>
    <submittedName>
        <fullName evidence="2">DUF1499 domain-containing protein</fullName>
    </submittedName>
</protein>
<evidence type="ECO:0000313" key="2">
    <source>
        <dbReference type="EMBL" id="MDA5195113.1"/>
    </source>
</evidence>
<name>A0A9X3U111_9PROT</name>
<feature type="transmembrane region" description="Helical" evidence="1">
    <location>
        <begin position="88"/>
        <end position="107"/>
    </location>
</feature>
<reference evidence="2" key="1">
    <citation type="submission" date="2022-08" db="EMBL/GenBank/DDBJ databases">
        <authorList>
            <person name="Vandamme P."/>
            <person name="Hettiarachchi A."/>
            <person name="Peeters C."/>
            <person name="Cnockaert M."/>
            <person name="Carlier A."/>
        </authorList>
    </citation>
    <scope>NUCLEOTIDE SEQUENCE</scope>
    <source>
        <strain evidence="2">LMG 31809</strain>
    </source>
</reference>
<keyword evidence="1" id="KW-0812">Transmembrane</keyword>
<dbReference type="Pfam" id="PF07386">
    <property type="entry name" value="DUF1499"/>
    <property type="match status" value="1"/>
</dbReference>
<dbReference type="Proteomes" id="UP001141619">
    <property type="component" value="Unassembled WGS sequence"/>
</dbReference>